<feature type="compositionally biased region" description="Low complexity" evidence="2">
    <location>
        <begin position="142"/>
        <end position="151"/>
    </location>
</feature>
<accession>A0A7M7JW65</accession>
<evidence type="ECO:0000256" key="2">
    <source>
        <dbReference type="SAM" id="MobiDB-lite"/>
    </source>
</evidence>
<dbReference type="RefSeq" id="XP_022658056.1">
    <property type="nucleotide sequence ID" value="XM_022802321.1"/>
</dbReference>
<dbReference type="AlphaFoldDB" id="A0A7M7JW65"/>
<evidence type="ECO:0000313" key="3">
    <source>
        <dbReference type="EnsemblMetazoa" id="XP_022658056"/>
    </source>
</evidence>
<name>A0A7M7JW65_VARDE</name>
<protein>
    <submittedName>
        <fullName evidence="3">Uncharacterized protein</fullName>
    </submittedName>
</protein>
<dbReference type="Proteomes" id="UP000594260">
    <property type="component" value="Unplaced"/>
</dbReference>
<feature type="region of interest" description="Disordered" evidence="2">
    <location>
        <begin position="132"/>
        <end position="154"/>
    </location>
</feature>
<dbReference type="KEGG" id="vde:111249036"/>
<keyword evidence="4" id="KW-1185">Reference proteome</keyword>
<dbReference type="GeneID" id="111249036"/>
<sequence length="411" mass="45975">MRFRGLPLELNCGSVDFELTSRTAVAGLLLPVCGPCGFVSVSYYVLLGCAHVQCDSCALVFPEKHAQDTEERNIACCSVCNETSEATPMKISITALEKLNFCCPCGMEGTLKELRQHRKECRVTEKMYSSPTTESMTGVADSTSSGEASSSRMMDADRIASSVKETLLIELQRVEEDIVNRLEIRRASVEDQIRDCMRKIEILEAQLTRLRPENQQINTDPTTLVDMIVLDTQRNSLAIRNIEQQISRLPFVANSREDIVRWVVRHSAQSVLLWFNVKKLLQQMNRNGSPATSDDQKALLGGYPCRVHLAVDFIAGRKMLGVYIGTSNERSSADWPMKRRLTMKIYDNDGTPFVEDDIGTTDPEAGNYFKGPNSQGMYGIDDFISIEILTNQNFYCRNQGMVCIGIDSSTL</sequence>
<dbReference type="InParanoid" id="A0A7M7JW65"/>
<reference evidence="3" key="1">
    <citation type="submission" date="2021-01" db="UniProtKB">
        <authorList>
            <consortium name="EnsemblMetazoa"/>
        </authorList>
    </citation>
    <scope>IDENTIFICATION</scope>
</reference>
<feature type="coiled-coil region" evidence="1">
    <location>
        <begin position="179"/>
        <end position="206"/>
    </location>
</feature>
<keyword evidence="1" id="KW-0175">Coiled coil</keyword>
<dbReference type="EnsemblMetazoa" id="XM_022802321">
    <property type="protein sequence ID" value="XP_022658056"/>
    <property type="gene ID" value="LOC111249036"/>
</dbReference>
<evidence type="ECO:0000313" key="4">
    <source>
        <dbReference type="Proteomes" id="UP000594260"/>
    </source>
</evidence>
<evidence type="ECO:0000256" key="1">
    <source>
        <dbReference type="SAM" id="Coils"/>
    </source>
</evidence>
<proteinExistence type="predicted"/>
<organism evidence="3 4">
    <name type="scientific">Varroa destructor</name>
    <name type="common">Honeybee mite</name>
    <dbReference type="NCBI Taxonomy" id="109461"/>
    <lineage>
        <taxon>Eukaryota</taxon>
        <taxon>Metazoa</taxon>
        <taxon>Ecdysozoa</taxon>
        <taxon>Arthropoda</taxon>
        <taxon>Chelicerata</taxon>
        <taxon>Arachnida</taxon>
        <taxon>Acari</taxon>
        <taxon>Parasitiformes</taxon>
        <taxon>Mesostigmata</taxon>
        <taxon>Gamasina</taxon>
        <taxon>Dermanyssoidea</taxon>
        <taxon>Varroidae</taxon>
        <taxon>Varroa</taxon>
    </lineage>
</organism>